<comment type="caution">
    <text evidence="2">The sequence shown here is derived from an EMBL/GenBank/DDBJ whole genome shotgun (WGS) entry which is preliminary data.</text>
</comment>
<name>A0A072MZ48_9GAMM</name>
<protein>
    <recommendedName>
        <fullName evidence="4">Secreted protein</fullName>
    </recommendedName>
</protein>
<keyword evidence="3" id="KW-1185">Reference proteome</keyword>
<keyword evidence="1" id="KW-0732">Signal</keyword>
<evidence type="ECO:0000313" key="3">
    <source>
        <dbReference type="Proteomes" id="UP000035057"/>
    </source>
</evidence>
<dbReference type="PATRIC" id="fig|1137280.3.peg.2990"/>
<feature type="chain" id="PRO_5001682120" description="Secreted protein" evidence="1">
    <location>
        <begin position="34"/>
        <end position="103"/>
    </location>
</feature>
<sequence>MQDAQQYARPKVLCALILFAFGLSVFLSHSVQADSTFMACGGVSCLMADDVAGDGNQDGELTRGVVFSGFVSPLACDSSVSLPHAVLVHRASFPVLPQAPPLV</sequence>
<dbReference type="Proteomes" id="UP000035057">
    <property type="component" value="Unassembled WGS sequence"/>
</dbReference>
<evidence type="ECO:0008006" key="4">
    <source>
        <dbReference type="Google" id="ProtNLM"/>
    </source>
</evidence>
<evidence type="ECO:0000313" key="2">
    <source>
        <dbReference type="EMBL" id="KEF29998.1"/>
    </source>
</evidence>
<organism evidence="2 3">
    <name type="scientific">Marinobacter nitratireducens</name>
    <dbReference type="NCBI Taxonomy" id="1137280"/>
    <lineage>
        <taxon>Bacteria</taxon>
        <taxon>Pseudomonadati</taxon>
        <taxon>Pseudomonadota</taxon>
        <taxon>Gammaproteobacteria</taxon>
        <taxon>Pseudomonadales</taxon>
        <taxon>Marinobacteraceae</taxon>
        <taxon>Marinobacter</taxon>
    </lineage>
</organism>
<dbReference type="AlphaFoldDB" id="A0A072MZ48"/>
<dbReference type="EMBL" id="ANIE01000009">
    <property type="protein sequence ID" value="KEF29998.1"/>
    <property type="molecule type" value="Genomic_DNA"/>
</dbReference>
<dbReference type="STRING" id="1137280.D777_03174"/>
<evidence type="ECO:0000256" key="1">
    <source>
        <dbReference type="SAM" id="SignalP"/>
    </source>
</evidence>
<feature type="signal peptide" evidence="1">
    <location>
        <begin position="1"/>
        <end position="33"/>
    </location>
</feature>
<gene>
    <name evidence="2" type="ORF">D777_03174</name>
</gene>
<proteinExistence type="predicted"/>
<accession>A0A072MZ48</accession>
<reference evidence="2 3" key="1">
    <citation type="submission" date="2012-12" db="EMBL/GenBank/DDBJ databases">
        <title>Genome assembly of Marinobacter sp. AK21.</title>
        <authorList>
            <person name="Khatri I."/>
            <person name="Kumar R."/>
            <person name="Vaidya B."/>
            <person name="Subramanian S."/>
            <person name="Pinnaka A."/>
        </authorList>
    </citation>
    <scope>NUCLEOTIDE SEQUENCE [LARGE SCALE GENOMIC DNA]</scope>
    <source>
        <strain evidence="2 3">AK21</strain>
    </source>
</reference>